<dbReference type="AlphaFoldDB" id="A0A520KV28"/>
<dbReference type="Gene3D" id="3.40.47.10">
    <property type="match status" value="1"/>
</dbReference>
<evidence type="ECO:0000256" key="2">
    <source>
        <dbReference type="ARBA" id="ARBA00022679"/>
    </source>
</evidence>
<protein>
    <submittedName>
        <fullName evidence="7">Hydroxymethylglutaryl-CoA synthase family protein</fullName>
    </submittedName>
</protein>
<dbReference type="Pfam" id="PF08540">
    <property type="entry name" value="HMG_CoA_synt_C"/>
    <property type="match status" value="1"/>
</dbReference>
<dbReference type="InterPro" id="IPR016039">
    <property type="entry name" value="Thiolase-like"/>
</dbReference>
<dbReference type="EMBL" id="RXIL01000133">
    <property type="protein sequence ID" value="RZN67675.1"/>
    <property type="molecule type" value="Genomic_DNA"/>
</dbReference>
<keyword evidence="3" id="KW-0414">Isoprene biosynthesis</keyword>
<evidence type="ECO:0000259" key="6">
    <source>
        <dbReference type="Pfam" id="PF08540"/>
    </source>
</evidence>
<dbReference type="PANTHER" id="PTHR43323:SF2">
    <property type="entry name" value="HYDROXYMETHYLGLUTARYL-COA SYNTHASE"/>
    <property type="match status" value="1"/>
</dbReference>
<evidence type="ECO:0000256" key="3">
    <source>
        <dbReference type="ARBA" id="ARBA00023229"/>
    </source>
</evidence>
<keyword evidence="4" id="KW-0012">Acyltransferase</keyword>
<dbReference type="SUPFAM" id="SSF53901">
    <property type="entry name" value="Thiolase-like"/>
    <property type="match status" value="2"/>
</dbReference>
<reference evidence="7 8" key="1">
    <citation type="journal article" date="2019" name="Nat. Microbiol.">
        <title>Wide diversity of methane and short-chain alkane metabolisms in uncultured archaea.</title>
        <authorList>
            <person name="Borrel G."/>
            <person name="Adam P.S."/>
            <person name="McKay L.J."/>
            <person name="Chen L.X."/>
            <person name="Sierra-Garcia I.N."/>
            <person name="Sieber C.M."/>
            <person name="Letourneur Q."/>
            <person name="Ghozlane A."/>
            <person name="Andersen G.L."/>
            <person name="Li W.J."/>
            <person name="Hallam S.J."/>
            <person name="Muyzer G."/>
            <person name="de Oliveira V.M."/>
            <person name="Inskeep W.P."/>
            <person name="Banfield J.F."/>
            <person name="Gribaldo S."/>
        </authorList>
    </citation>
    <scope>NUCLEOTIDE SEQUENCE [LARGE SCALE GENOMIC DNA]</scope>
    <source>
        <strain evidence="7">NM1b</strain>
    </source>
</reference>
<evidence type="ECO:0000256" key="1">
    <source>
        <dbReference type="ARBA" id="ARBA00007061"/>
    </source>
</evidence>
<evidence type="ECO:0000259" key="5">
    <source>
        <dbReference type="Pfam" id="PF01154"/>
    </source>
</evidence>
<dbReference type="InterPro" id="IPR013528">
    <property type="entry name" value="HMG_CoA_synth_N"/>
</dbReference>
<dbReference type="Pfam" id="PF01154">
    <property type="entry name" value="HMG_CoA_synt_N"/>
    <property type="match status" value="1"/>
</dbReference>
<dbReference type="Proteomes" id="UP000320766">
    <property type="component" value="Unassembled WGS sequence"/>
</dbReference>
<name>A0A520KV28_9EURY</name>
<proteinExistence type="inferred from homology"/>
<gene>
    <name evidence="7" type="ORF">EF807_07440</name>
</gene>
<evidence type="ECO:0000313" key="8">
    <source>
        <dbReference type="Proteomes" id="UP000320766"/>
    </source>
</evidence>
<evidence type="ECO:0000313" key="7">
    <source>
        <dbReference type="EMBL" id="RZN67675.1"/>
    </source>
</evidence>
<keyword evidence="2" id="KW-0808">Transferase</keyword>
<feature type="domain" description="Hydroxymethylglutaryl-coenzyme A synthase N-terminal" evidence="5">
    <location>
        <begin position="35"/>
        <end position="206"/>
    </location>
</feature>
<sequence>MKSGQKSEISVCENGTFSRDKIKDFVVSQKPSVFEDVGIDDLAICVPKRYIETGDLADLRGVPREKFTDGIGIRKMGIFTEDEDVITVASDAILELINKNNLDARDIGRLYAATESSIDESKPLVCFVIKKLEENLGVEFNHVQGLENKFACLGGSYSLFDTCNWVLSKMNKDKVGIVVCADEAKYDLNSSGEPTQGAGAVAMLIKDNPRLLNLDFTNTGVFTQDSYDFYRPFGKSTPIVNGELSTFSYLYAMRVAFDRYVKNVRKNALSRKKEEENALSRKKEEENRYVLTDIFDYLVFHTPYPKITKHALAFLLRHELRGTDRWKRICEEIGDEPIYMDGKTLESVFSDKKTMAGDYLSRKKLFGSEEFKNIYERKVLPSQWAISEIGNTYTASIFISLASMLTLEGEKTGYLQEGKKIGFGAYGSGSGSLVFSGALSHDYKPVVKGIRLREKLNTREKLLIEEYVERRLSTDHRSHAAIGE</sequence>
<dbReference type="GO" id="GO:0006084">
    <property type="term" value="P:acetyl-CoA metabolic process"/>
    <property type="evidence" value="ECO:0007669"/>
    <property type="project" value="InterPro"/>
</dbReference>
<dbReference type="GO" id="GO:0004421">
    <property type="term" value="F:hydroxymethylglutaryl-CoA synthase activity"/>
    <property type="evidence" value="ECO:0007669"/>
    <property type="project" value="InterPro"/>
</dbReference>
<comment type="similarity">
    <text evidence="1">Belongs to the thiolase-like superfamily. HMG-CoA synthase family.</text>
</comment>
<dbReference type="PANTHER" id="PTHR43323">
    <property type="entry name" value="3-HYDROXY-3-METHYLGLUTARYL COENZYME A SYNTHASE"/>
    <property type="match status" value="1"/>
</dbReference>
<comment type="caution">
    <text evidence="7">The sequence shown here is derived from an EMBL/GenBank/DDBJ whole genome shotgun (WGS) entry which is preliminary data.</text>
</comment>
<evidence type="ECO:0000256" key="4">
    <source>
        <dbReference type="ARBA" id="ARBA00023315"/>
    </source>
</evidence>
<organism evidence="7 8">
    <name type="scientific">Candidatus Methanolliviera hydrocarbonicum</name>
    <dbReference type="NCBI Taxonomy" id="2491085"/>
    <lineage>
        <taxon>Archaea</taxon>
        <taxon>Methanobacteriati</taxon>
        <taxon>Methanobacteriota</taxon>
        <taxon>Candidatus Methanoliparia</taxon>
        <taxon>Candidatus Methanoliparales</taxon>
        <taxon>Candidatus Methanollivieraceae</taxon>
        <taxon>Candidatus Methanolliviera</taxon>
    </lineage>
</organism>
<dbReference type="CDD" id="cd00827">
    <property type="entry name" value="init_cond_enzymes"/>
    <property type="match status" value="1"/>
</dbReference>
<feature type="domain" description="Hydroxymethylglutaryl-coenzyme A synthase C-terminal" evidence="6">
    <location>
        <begin position="219"/>
        <end position="470"/>
    </location>
</feature>
<accession>A0A520KV28</accession>
<dbReference type="GO" id="GO:0010142">
    <property type="term" value="P:farnesyl diphosphate biosynthetic process, mevalonate pathway"/>
    <property type="evidence" value="ECO:0007669"/>
    <property type="project" value="InterPro"/>
</dbReference>
<dbReference type="InterPro" id="IPR013746">
    <property type="entry name" value="HMG_CoA_synt_C_dom"/>
</dbReference>